<dbReference type="GO" id="GO:0005179">
    <property type="term" value="F:hormone activity"/>
    <property type="evidence" value="ECO:0007669"/>
    <property type="project" value="InterPro"/>
</dbReference>
<dbReference type="PRINTS" id="PR00712">
    <property type="entry name" value="BNATPEPTIDE"/>
</dbReference>
<evidence type="ECO:0000256" key="6">
    <source>
        <dbReference type="ARBA" id="ARBA00023157"/>
    </source>
</evidence>
<dbReference type="KEGG" id="shr:111719891"/>
<dbReference type="PANTHER" id="PTHR14066:SF10">
    <property type="entry name" value="NATRIURETIC PEPTIDES B"/>
    <property type="match status" value="1"/>
</dbReference>
<accession>G3W371</accession>
<evidence type="ECO:0000256" key="9">
    <source>
        <dbReference type="ARBA" id="ARBA00032369"/>
    </source>
</evidence>
<dbReference type="RefSeq" id="XP_023355645.2">
    <property type="nucleotide sequence ID" value="XM_023499877.2"/>
</dbReference>
<dbReference type="AlphaFoldDB" id="G3W371"/>
<dbReference type="FunCoup" id="G3W371">
    <property type="interactions" value="227"/>
</dbReference>
<keyword evidence="5 10" id="KW-0838">Vasoactive</keyword>
<feature type="compositionally biased region" description="Basic and acidic residues" evidence="11">
    <location>
        <begin position="54"/>
        <end position="77"/>
    </location>
</feature>
<evidence type="ECO:0000256" key="8">
    <source>
        <dbReference type="ARBA" id="ARBA00032322"/>
    </source>
</evidence>
<dbReference type="PROSITE" id="PS00263">
    <property type="entry name" value="NATRIURETIC_PEPTIDE"/>
    <property type="match status" value="1"/>
</dbReference>
<evidence type="ECO:0000256" key="11">
    <source>
        <dbReference type="SAM" id="MobiDB-lite"/>
    </source>
</evidence>
<dbReference type="GO" id="GO:0003085">
    <property type="term" value="P:negative regulation of systemic arterial blood pressure"/>
    <property type="evidence" value="ECO:0007669"/>
    <property type="project" value="TreeGrafter"/>
</dbReference>
<comment type="similarity">
    <text evidence="10">Belongs to the natriuretic peptide family.</text>
</comment>
<evidence type="ECO:0000313" key="13">
    <source>
        <dbReference type="Ensembl" id="ENSSHAP00000009876.2"/>
    </source>
</evidence>
<dbReference type="InterPro" id="IPR050787">
    <property type="entry name" value="Natriuretic_peptide"/>
</dbReference>
<evidence type="ECO:0000256" key="12">
    <source>
        <dbReference type="SAM" id="SignalP"/>
    </source>
</evidence>
<dbReference type="GO" id="GO:0097746">
    <property type="term" value="P:blood vessel diameter maintenance"/>
    <property type="evidence" value="ECO:0007669"/>
    <property type="project" value="UniProtKB-KW"/>
</dbReference>
<evidence type="ECO:0000256" key="2">
    <source>
        <dbReference type="ARBA" id="ARBA00020075"/>
    </source>
</evidence>
<evidence type="ECO:0000313" key="14">
    <source>
        <dbReference type="Proteomes" id="UP000007648"/>
    </source>
</evidence>
<feature type="chain" id="PRO_5029573745" description="Natriuretic peptides B" evidence="12">
    <location>
        <begin position="25"/>
        <end position="135"/>
    </location>
</feature>
<dbReference type="InterPro" id="IPR030480">
    <property type="entry name" value="Natr_peptide_CS"/>
</dbReference>
<dbReference type="SMART" id="SM00183">
    <property type="entry name" value="NAT_PEP"/>
    <property type="match status" value="1"/>
</dbReference>
<evidence type="ECO:0000256" key="7">
    <source>
        <dbReference type="ARBA" id="ARBA00031802"/>
    </source>
</evidence>
<dbReference type="GO" id="GO:0006182">
    <property type="term" value="P:cGMP biosynthetic process"/>
    <property type="evidence" value="ECO:0007669"/>
    <property type="project" value="TreeGrafter"/>
</dbReference>
<dbReference type="GO" id="GO:0019934">
    <property type="term" value="P:cGMP-mediated signaling"/>
    <property type="evidence" value="ECO:0007669"/>
    <property type="project" value="TreeGrafter"/>
</dbReference>
<comment type="subcellular location">
    <subcellularLocation>
        <location evidence="1 10">Secreted</location>
    </subcellularLocation>
</comment>
<reference evidence="13 14" key="1">
    <citation type="journal article" date="2011" name="Proc. Natl. Acad. Sci. U.S.A.">
        <title>Genetic diversity and population structure of the endangered marsupial Sarcophilus harrisii (Tasmanian devil).</title>
        <authorList>
            <person name="Miller W."/>
            <person name="Hayes V.M."/>
            <person name="Ratan A."/>
            <person name="Petersen D.C."/>
            <person name="Wittekindt N.E."/>
            <person name="Miller J."/>
            <person name="Walenz B."/>
            <person name="Knight J."/>
            <person name="Qi J."/>
            <person name="Zhao F."/>
            <person name="Wang Q."/>
            <person name="Bedoya-Reina O.C."/>
            <person name="Katiyar N."/>
            <person name="Tomsho L.P."/>
            <person name="Kasson L.M."/>
            <person name="Hardie R.A."/>
            <person name="Woodbridge P."/>
            <person name="Tindall E.A."/>
            <person name="Bertelsen M.F."/>
            <person name="Dixon D."/>
            <person name="Pyecroft S."/>
            <person name="Helgen K.M."/>
            <person name="Lesk A.M."/>
            <person name="Pringle T.H."/>
            <person name="Patterson N."/>
            <person name="Zhang Y."/>
            <person name="Kreiss A."/>
            <person name="Woods G.M."/>
            <person name="Jones M.E."/>
            <person name="Schuster S.C."/>
        </authorList>
    </citation>
    <scope>NUCLEOTIDE SEQUENCE [LARGE SCALE GENOMIC DNA]</scope>
</reference>
<evidence type="ECO:0000256" key="5">
    <source>
        <dbReference type="ARBA" id="ARBA00022858"/>
    </source>
</evidence>
<dbReference type="HOGENOM" id="CLU_158067_0_0_1"/>
<dbReference type="InParanoid" id="G3W371"/>
<dbReference type="OrthoDB" id="9892281at2759"/>
<proteinExistence type="inferred from homology"/>
<evidence type="ECO:0000256" key="10">
    <source>
        <dbReference type="RuleBase" id="RU003686"/>
    </source>
</evidence>
<dbReference type="GO" id="GO:0051427">
    <property type="term" value="F:hormone receptor binding"/>
    <property type="evidence" value="ECO:0007669"/>
    <property type="project" value="TreeGrafter"/>
</dbReference>
<dbReference type="Proteomes" id="UP000007648">
    <property type="component" value="Unassembled WGS sequence"/>
</dbReference>
<evidence type="ECO:0000256" key="3">
    <source>
        <dbReference type="ARBA" id="ARBA00022525"/>
    </source>
</evidence>
<dbReference type="Ensembl" id="ENSSHAT00000009963.2">
    <property type="protein sequence ID" value="ENSSHAP00000009876.2"/>
    <property type="gene ID" value="ENSSHAG00000008550.2"/>
</dbReference>
<dbReference type="CTD" id="4879"/>
<reference evidence="13" key="2">
    <citation type="submission" date="2025-08" db="UniProtKB">
        <authorList>
            <consortium name="Ensembl"/>
        </authorList>
    </citation>
    <scope>IDENTIFICATION</scope>
</reference>
<dbReference type="Pfam" id="PF00212">
    <property type="entry name" value="ANP"/>
    <property type="match status" value="1"/>
</dbReference>
<name>G3W371_SARHA</name>
<keyword evidence="14" id="KW-1185">Reference proteome</keyword>
<dbReference type="InterPro" id="IPR002408">
    <property type="entry name" value="Natriuretic_peptide_brain"/>
</dbReference>
<dbReference type="PANTHER" id="PTHR14066">
    <property type="entry name" value="ATRIAL NATRIURETIC FACTOR PRECURSOR"/>
    <property type="match status" value="1"/>
</dbReference>
<organism evidence="13 14">
    <name type="scientific">Sarcophilus harrisii</name>
    <name type="common">Tasmanian devil</name>
    <name type="synonym">Sarcophilus laniarius</name>
    <dbReference type="NCBI Taxonomy" id="9305"/>
    <lineage>
        <taxon>Eukaryota</taxon>
        <taxon>Metazoa</taxon>
        <taxon>Chordata</taxon>
        <taxon>Craniata</taxon>
        <taxon>Vertebrata</taxon>
        <taxon>Euteleostomi</taxon>
        <taxon>Mammalia</taxon>
        <taxon>Metatheria</taxon>
        <taxon>Dasyuromorphia</taxon>
        <taxon>Dasyuridae</taxon>
        <taxon>Sarcophilus</taxon>
    </lineage>
</organism>
<evidence type="ECO:0000256" key="1">
    <source>
        <dbReference type="ARBA" id="ARBA00004613"/>
    </source>
</evidence>
<gene>
    <name evidence="13" type="primary">NPPB</name>
</gene>
<keyword evidence="4 12" id="KW-0732">Signal</keyword>
<protein>
    <recommendedName>
        <fullName evidence="2">Natriuretic peptides B</fullName>
    </recommendedName>
    <alternativeName>
        <fullName evidence="7">Brain natriuretic factor prohormone</fullName>
    </alternativeName>
    <alternativeName>
        <fullName evidence="8">Gamma-brain natriuretic peptide</fullName>
    </alternativeName>
    <alternativeName>
        <fullName evidence="9">Iso-ANP</fullName>
    </alternativeName>
</protein>
<dbReference type="GeneTree" id="ENSGT00940000154513"/>
<dbReference type="GO" id="GO:0005615">
    <property type="term" value="C:extracellular space"/>
    <property type="evidence" value="ECO:0007669"/>
    <property type="project" value="TreeGrafter"/>
</dbReference>
<dbReference type="InterPro" id="IPR000663">
    <property type="entry name" value="Natr_peptide"/>
</dbReference>
<reference evidence="13" key="3">
    <citation type="submission" date="2025-09" db="UniProtKB">
        <authorList>
            <consortium name="Ensembl"/>
        </authorList>
    </citation>
    <scope>IDENTIFICATION</scope>
</reference>
<sequence length="135" mass="15402">MDSQKALPSILLLLLLLQLPGSFSHPLEGPRQVRELTGVQELLYRLKDKISALEKLDSEEPEQRKQETRGEVRENRKLQQQPVPERSRDYRLPAFQALHGLQTPKVMRGSSCFGRRLDRIGSLSDLGCNGVSRRN</sequence>
<evidence type="ECO:0000256" key="4">
    <source>
        <dbReference type="ARBA" id="ARBA00022729"/>
    </source>
</evidence>
<keyword evidence="6" id="KW-1015">Disulfide bond</keyword>
<dbReference type="GeneID" id="111719891"/>
<feature type="signal peptide" evidence="12">
    <location>
        <begin position="1"/>
        <end position="24"/>
    </location>
</feature>
<dbReference type="GO" id="GO:0007218">
    <property type="term" value="P:neuropeptide signaling pathway"/>
    <property type="evidence" value="ECO:0007669"/>
    <property type="project" value="TreeGrafter"/>
</dbReference>
<dbReference type="GO" id="GO:0005737">
    <property type="term" value="C:cytoplasm"/>
    <property type="evidence" value="ECO:0007669"/>
    <property type="project" value="TreeGrafter"/>
</dbReference>
<dbReference type="GO" id="GO:0007168">
    <property type="term" value="P:receptor guanylyl cyclase signaling pathway"/>
    <property type="evidence" value="ECO:0007669"/>
    <property type="project" value="TreeGrafter"/>
</dbReference>
<feature type="region of interest" description="Disordered" evidence="11">
    <location>
        <begin position="54"/>
        <end position="89"/>
    </location>
</feature>
<keyword evidence="3" id="KW-0964">Secreted</keyword>